<sequence length="224" mass="24665">MLPLPSYDTRYMGLSEFQDLDGNFNRSLEASVGVFIDPNNTTSYTRSIEIKDWYSLHYLHTCEGYWKLTPDGSNYTATKANSTCRKQKGGYQFCLDGLVSPELNPSVQGIAPVGGCSSFSQDTLKWFVLWVIGVALSGLIALLAFILGAVFPTTSVLTNNNLGPATFQQIGISYTKKWLGAMWAVVGCAAVGWTCQFIEWSLQRFTPPGEACEFELETCGCKVD</sequence>
<keyword evidence="1" id="KW-1133">Transmembrane helix</keyword>
<dbReference type="OrthoDB" id="3544281at2759"/>
<keyword evidence="3" id="KW-1185">Reference proteome</keyword>
<feature type="transmembrane region" description="Helical" evidence="1">
    <location>
        <begin position="178"/>
        <end position="198"/>
    </location>
</feature>
<keyword evidence="1" id="KW-0812">Transmembrane</keyword>
<dbReference type="Proteomes" id="UP000250266">
    <property type="component" value="Unassembled WGS sequence"/>
</dbReference>
<reference evidence="2 3" key="1">
    <citation type="journal article" date="2016" name="Nat. Commun.">
        <title>Ectomycorrhizal ecology is imprinted in the genome of the dominant symbiotic fungus Cenococcum geophilum.</title>
        <authorList>
            <consortium name="DOE Joint Genome Institute"/>
            <person name="Peter M."/>
            <person name="Kohler A."/>
            <person name="Ohm R.A."/>
            <person name="Kuo A."/>
            <person name="Krutzmann J."/>
            <person name="Morin E."/>
            <person name="Arend M."/>
            <person name="Barry K.W."/>
            <person name="Binder M."/>
            <person name="Choi C."/>
            <person name="Clum A."/>
            <person name="Copeland A."/>
            <person name="Grisel N."/>
            <person name="Haridas S."/>
            <person name="Kipfer T."/>
            <person name="LaButti K."/>
            <person name="Lindquist E."/>
            <person name="Lipzen A."/>
            <person name="Maire R."/>
            <person name="Meier B."/>
            <person name="Mihaltcheva S."/>
            <person name="Molinier V."/>
            <person name="Murat C."/>
            <person name="Poggeler S."/>
            <person name="Quandt C.A."/>
            <person name="Sperisen C."/>
            <person name="Tritt A."/>
            <person name="Tisserant E."/>
            <person name="Crous P.W."/>
            <person name="Henrissat B."/>
            <person name="Nehls U."/>
            <person name="Egli S."/>
            <person name="Spatafora J.W."/>
            <person name="Grigoriev I.V."/>
            <person name="Martin F.M."/>
        </authorList>
    </citation>
    <scope>NUCLEOTIDE SEQUENCE [LARGE SCALE GENOMIC DNA]</scope>
    <source>
        <strain evidence="2 3">CBS 459.81</strain>
    </source>
</reference>
<feature type="transmembrane region" description="Helical" evidence="1">
    <location>
        <begin position="127"/>
        <end position="151"/>
    </location>
</feature>
<gene>
    <name evidence="2" type="ORF">K432DRAFT_446915</name>
</gene>
<organism evidence="2 3">
    <name type="scientific">Lepidopterella palustris CBS 459.81</name>
    <dbReference type="NCBI Taxonomy" id="1314670"/>
    <lineage>
        <taxon>Eukaryota</taxon>
        <taxon>Fungi</taxon>
        <taxon>Dikarya</taxon>
        <taxon>Ascomycota</taxon>
        <taxon>Pezizomycotina</taxon>
        <taxon>Dothideomycetes</taxon>
        <taxon>Pleosporomycetidae</taxon>
        <taxon>Mytilinidiales</taxon>
        <taxon>Argynnaceae</taxon>
        <taxon>Lepidopterella</taxon>
    </lineage>
</organism>
<protein>
    <submittedName>
        <fullName evidence="2">Uncharacterized protein</fullName>
    </submittedName>
</protein>
<evidence type="ECO:0000313" key="3">
    <source>
        <dbReference type="Proteomes" id="UP000250266"/>
    </source>
</evidence>
<proteinExistence type="predicted"/>
<dbReference type="AlphaFoldDB" id="A0A8E2E0F4"/>
<keyword evidence="1" id="KW-0472">Membrane</keyword>
<dbReference type="EMBL" id="KV745364">
    <property type="protein sequence ID" value="OCK75097.1"/>
    <property type="molecule type" value="Genomic_DNA"/>
</dbReference>
<name>A0A8E2E0F4_9PEZI</name>
<evidence type="ECO:0000313" key="2">
    <source>
        <dbReference type="EMBL" id="OCK75097.1"/>
    </source>
</evidence>
<accession>A0A8E2E0F4</accession>
<evidence type="ECO:0000256" key="1">
    <source>
        <dbReference type="SAM" id="Phobius"/>
    </source>
</evidence>